<dbReference type="EMBL" id="GU474867">
    <property type="protein sequence ID" value="ADI17520.1"/>
    <property type="molecule type" value="Genomic_DNA"/>
</dbReference>
<dbReference type="AlphaFoldDB" id="E0XSX9"/>
<dbReference type="NCBIfam" id="TIGR04183">
    <property type="entry name" value="Por_Secre_tail"/>
    <property type="match status" value="1"/>
</dbReference>
<reference evidence="3" key="1">
    <citation type="journal article" date="2011" name="Environ. Microbiol.">
        <title>Time-series analyses of Monterey Bay coastal microbial picoplankton using a 'genome proxy' microarray.</title>
        <authorList>
            <person name="Rich V.I."/>
            <person name="Pham V.D."/>
            <person name="Eppley J."/>
            <person name="Shi Y."/>
            <person name="DeLong E.F."/>
        </authorList>
    </citation>
    <scope>NUCLEOTIDE SEQUENCE</scope>
</reference>
<dbReference type="InterPro" id="IPR026444">
    <property type="entry name" value="Secre_tail"/>
</dbReference>
<sequence length="510" mass="52666">MQNSVCKKFALATAFLLALSGAAIAGDNAGVVIGLGGDSEISDVGAGASVEVAITAAGMVGVKQFDVTLQVSPADAFDLSGSATFAPAAPFTISPGVEYPADGEVKSGAASFGGAADGDGALGAFTLKMAEGFNADTEATITVSRVSLGPSSSERDVFEPALVITVNPPPPPVTEPTLEAVTATDVSLDYSAVGQGDTADDSDGELVIGATFTDGSGEAVAGQAFTWSIMNNGSESVFLIGVGEIAAGADITVDAETGADGAISATFDAEADRSAGTTSLSVSISTTAANSAGESRDLSLTYSATWDVAVAAELASLTSSVTVDKDILLSWDVASQTNNLGWEVYRSIDGRAYTKISDMILGDGNSDEFLVYSFLDDEAPNADVLFYYLNQTDVDGSTTRSQVVEVDLLAPSTLALPTVTALRQNFPNPFNPETTIDFDLSSSETVHLTIYDVTGQVVRTLVDGQPLNAGTYKRVWDGRNSNGMKVASGVYFFQMRAGDFVDKRKMTLLQ</sequence>
<evidence type="ECO:0000313" key="3">
    <source>
        <dbReference type="EMBL" id="ADI17520.1"/>
    </source>
</evidence>
<proteinExistence type="predicted"/>
<protein>
    <recommendedName>
        <fullName evidence="2">FlgD/Vpr Ig-like domain-containing protein</fullName>
    </recommendedName>
</protein>
<accession>E0XSX9</accession>
<keyword evidence="1" id="KW-0732">Signal</keyword>
<dbReference type="Gene3D" id="2.60.40.4070">
    <property type="match status" value="1"/>
</dbReference>
<evidence type="ECO:0000256" key="1">
    <source>
        <dbReference type="SAM" id="SignalP"/>
    </source>
</evidence>
<dbReference type="Pfam" id="PF13860">
    <property type="entry name" value="FlgD_ig"/>
    <property type="match status" value="1"/>
</dbReference>
<organism evidence="3">
    <name type="scientific">uncultured bacterium HF0130_06E03</name>
    <dbReference type="NCBI Taxonomy" id="710813"/>
    <lineage>
        <taxon>Bacteria</taxon>
        <taxon>environmental samples</taxon>
    </lineage>
</organism>
<feature type="signal peptide" evidence="1">
    <location>
        <begin position="1"/>
        <end position="25"/>
    </location>
</feature>
<dbReference type="InterPro" id="IPR025965">
    <property type="entry name" value="FlgD/Vpr_Ig-like"/>
</dbReference>
<name>E0XSX9_9BACT</name>
<evidence type="ECO:0000259" key="2">
    <source>
        <dbReference type="Pfam" id="PF13860"/>
    </source>
</evidence>
<feature type="chain" id="PRO_5003143128" description="FlgD/Vpr Ig-like domain-containing protein" evidence="1">
    <location>
        <begin position="26"/>
        <end position="510"/>
    </location>
</feature>
<feature type="domain" description="FlgD/Vpr Ig-like" evidence="2">
    <location>
        <begin position="436"/>
        <end position="497"/>
    </location>
</feature>